<evidence type="ECO:0000313" key="4">
    <source>
        <dbReference type="Proteomes" id="UP000542776"/>
    </source>
</evidence>
<keyword evidence="4" id="KW-1185">Reference proteome</keyword>
<feature type="region of interest" description="Disordered" evidence="1">
    <location>
        <begin position="43"/>
        <end position="69"/>
    </location>
</feature>
<organism evidence="3 4">
    <name type="scientific">Aureimonas pseudogalii</name>
    <dbReference type="NCBI Taxonomy" id="1744844"/>
    <lineage>
        <taxon>Bacteria</taxon>
        <taxon>Pseudomonadati</taxon>
        <taxon>Pseudomonadota</taxon>
        <taxon>Alphaproteobacteria</taxon>
        <taxon>Hyphomicrobiales</taxon>
        <taxon>Aurantimonadaceae</taxon>
        <taxon>Aureimonas</taxon>
    </lineage>
</organism>
<protein>
    <submittedName>
        <fullName evidence="3">Ni/Co efflux regulator RcnB</fullName>
    </submittedName>
</protein>
<gene>
    <name evidence="3" type="ORF">GGR04_003669</name>
</gene>
<proteinExistence type="predicted"/>
<dbReference type="AlphaFoldDB" id="A0A7W6H742"/>
<dbReference type="Gene3D" id="3.10.450.160">
    <property type="entry name" value="inner membrane protein cigr"/>
    <property type="match status" value="1"/>
</dbReference>
<dbReference type="EMBL" id="JACIEK010000012">
    <property type="protein sequence ID" value="MBB3999799.1"/>
    <property type="molecule type" value="Genomic_DNA"/>
</dbReference>
<evidence type="ECO:0000256" key="1">
    <source>
        <dbReference type="SAM" id="MobiDB-lite"/>
    </source>
</evidence>
<dbReference type="RefSeq" id="WP_183201309.1">
    <property type="nucleotide sequence ID" value="NZ_JACIEK010000012.1"/>
</dbReference>
<feature type="signal peptide" evidence="2">
    <location>
        <begin position="1"/>
        <end position="21"/>
    </location>
</feature>
<reference evidence="3 4" key="1">
    <citation type="submission" date="2020-08" db="EMBL/GenBank/DDBJ databases">
        <title>Genomic Encyclopedia of Type Strains, Phase IV (KMG-IV): sequencing the most valuable type-strain genomes for metagenomic binning, comparative biology and taxonomic classification.</title>
        <authorList>
            <person name="Goeker M."/>
        </authorList>
    </citation>
    <scope>NUCLEOTIDE SEQUENCE [LARGE SCALE GENOMIC DNA]</scope>
    <source>
        <strain evidence="3 4">DSM 102238</strain>
    </source>
</reference>
<accession>A0A7W6H742</accession>
<dbReference type="InterPro" id="IPR024572">
    <property type="entry name" value="RcnB"/>
</dbReference>
<evidence type="ECO:0000256" key="2">
    <source>
        <dbReference type="SAM" id="SignalP"/>
    </source>
</evidence>
<sequence length="132" mass="15486">MKKSILTALAFTLLVSPFAGITEASAQSRPEIRRELREDRREVREGRREVRRDRRELQRDRRELRRDRRDARRPAWLRNGGRYERGGAYVSNYRRYGLRAPGRGQRWVRYGNDYILITAATGLIGAIIAGSR</sequence>
<dbReference type="Proteomes" id="UP000542776">
    <property type="component" value="Unassembled WGS sequence"/>
</dbReference>
<evidence type="ECO:0000313" key="3">
    <source>
        <dbReference type="EMBL" id="MBB3999799.1"/>
    </source>
</evidence>
<feature type="chain" id="PRO_5031022137" evidence="2">
    <location>
        <begin position="22"/>
        <end position="132"/>
    </location>
</feature>
<name>A0A7W6H742_9HYPH</name>
<dbReference type="Pfam" id="PF11776">
    <property type="entry name" value="RcnB"/>
    <property type="match status" value="1"/>
</dbReference>
<keyword evidence="2" id="KW-0732">Signal</keyword>
<comment type="caution">
    <text evidence="3">The sequence shown here is derived from an EMBL/GenBank/DDBJ whole genome shotgun (WGS) entry which is preliminary data.</text>
</comment>